<organism evidence="2 3">
    <name type="scientific">Capronia epimyces CBS 606.96</name>
    <dbReference type="NCBI Taxonomy" id="1182542"/>
    <lineage>
        <taxon>Eukaryota</taxon>
        <taxon>Fungi</taxon>
        <taxon>Dikarya</taxon>
        <taxon>Ascomycota</taxon>
        <taxon>Pezizomycotina</taxon>
        <taxon>Eurotiomycetes</taxon>
        <taxon>Chaetothyriomycetidae</taxon>
        <taxon>Chaetothyriales</taxon>
        <taxon>Herpotrichiellaceae</taxon>
        <taxon>Capronia</taxon>
    </lineage>
</organism>
<dbReference type="RefSeq" id="XP_007730218.1">
    <property type="nucleotide sequence ID" value="XM_007732028.1"/>
</dbReference>
<name>W9YHT0_9EURO</name>
<dbReference type="AlphaFoldDB" id="W9YHT0"/>
<protein>
    <recommendedName>
        <fullName evidence="4">F-box domain-containing protein</fullName>
    </recommendedName>
</protein>
<dbReference type="Proteomes" id="UP000019478">
    <property type="component" value="Unassembled WGS sequence"/>
</dbReference>
<dbReference type="HOGENOM" id="CLU_921326_0_0_1"/>
<sequence>MRLSRVLAERKKRSGAAGAGAGAETETTTPSSFFLAMAPEIRIQVYELLEQMADHDGDQDRDRAQHYNGFSKTRKSLLLTCRQINQEFTPYFYRSTTFCLRFMNHSPRDFYALLSSMDAVKVQNLRHVEYRNRQYIPSDFAVLEDMAARLARAGVHLATFNVVHGDYLSTSILRAPLALAVLLIDRNRNRNRNGTGTQNRNRTRDRTRAVPSPNMNWTTFDRADWPAVVRHSYGTQFTLFEHAVLARLMPDAVVRRERGPSACGFRVLFRRPAALVDFLANNPPVAPAVQYVDEGPTLAGVLWPLVPPRRGPDGKPIPRRRIRLD</sequence>
<keyword evidence="3" id="KW-1185">Reference proteome</keyword>
<dbReference type="PANTHER" id="PTHR42085:SF2">
    <property type="entry name" value="F-BOX DOMAIN-CONTAINING PROTEIN"/>
    <property type="match status" value="1"/>
</dbReference>
<accession>W9YHT0</accession>
<feature type="region of interest" description="Disordered" evidence="1">
    <location>
        <begin position="1"/>
        <end position="26"/>
    </location>
</feature>
<dbReference type="OrthoDB" id="4121224at2759"/>
<dbReference type="GeneID" id="19166018"/>
<comment type="caution">
    <text evidence="2">The sequence shown here is derived from an EMBL/GenBank/DDBJ whole genome shotgun (WGS) entry which is preliminary data.</text>
</comment>
<evidence type="ECO:0000256" key="1">
    <source>
        <dbReference type="SAM" id="MobiDB-lite"/>
    </source>
</evidence>
<evidence type="ECO:0008006" key="4">
    <source>
        <dbReference type="Google" id="ProtNLM"/>
    </source>
</evidence>
<evidence type="ECO:0000313" key="2">
    <source>
        <dbReference type="EMBL" id="EXJ88821.1"/>
    </source>
</evidence>
<reference evidence="2 3" key="1">
    <citation type="submission" date="2013-03" db="EMBL/GenBank/DDBJ databases">
        <title>The Genome Sequence of Capronia epimyces CBS 606.96.</title>
        <authorList>
            <consortium name="The Broad Institute Genomics Platform"/>
            <person name="Cuomo C."/>
            <person name="de Hoog S."/>
            <person name="Gorbushina A."/>
            <person name="Walker B."/>
            <person name="Young S.K."/>
            <person name="Zeng Q."/>
            <person name="Gargeya S."/>
            <person name="Fitzgerald M."/>
            <person name="Haas B."/>
            <person name="Abouelleil A."/>
            <person name="Allen A.W."/>
            <person name="Alvarado L."/>
            <person name="Arachchi H.M."/>
            <person name="Berlin A.M."/>
            <person name="Chapman S.B."/>
            <person name="Gainer-Dewar J."/>
            <person name="Goldberg J."/>
            <person name="Griggs A."/>
            <person name="Gujja S."/>
            <person name="Hansen M."/>
            <person name="Howarth C."/>
            <person name="Imamovic A."/>
            <person name="Ireland A."/>
            <person name="Larimer J."/>
            <person name="McCowan C."/>
            <person name="Murphy C."/>
            <person name="Pearson M."/>
            <person name="Poon T.W."/>
            <person name="Priest M."/>
            <person name="Roberts A."/>
            <person name="Saif S."/>
            <person name="Shea T."/>
            <person name="Sisk P."/>
            <person name="Sykes S."/>
            <person name="Wortman J."/>
            <person name="Nusbaum C."/>
            <person name="Birren B."/>
        </authorList>
    </citation>
    <scope>NUCLEOTIDE SEQUENCE [LARGE SCALE GENOMIC DNA]</scope>
    <source>
        <strain evidence="2 3">CBS 606.96</strain>
    </source>
</reference>
<dbReference type="PANTHER" id="PTHR42085">
    <property type="entry name" value="F-BOX DOMAIN-CONTAINING PROTEIN"/>
    <property type="match status" value="1"/>
</dbReference>
<gene>
    <name evidence="2" type="ORF">A1O3_01885</name>
</gene>
<dbReference type="InterPro" id="IPR038883">
    <property type="entry name" value="AN11006-like"/>
</dbReference>
<dbReference type="EMBL" id="AMGY01000002">
    <property type="protein sequence ID" value="EXJ88821.1"/>
    <property type="molecule type" value="Genomic_DNA"/>
</dbReference>
<evidence type="ECO:0000313" key="3">
    <source>
        <dbReference type="Proteomes" id="UP000019478"/>
    </source>
</evidence>
<feature type="region of interest" description="Disordered" evidence="1">
    <location>
        <begin position="190"/>
        <end position="213"/>
    </location>
</feature>
<proteinExistence type="predicted"/>